<name>A0AAV9VP77_9PEZI</name>
<dbReference type="InterPro" id="IPR013216">
    <property type="entry name" value="Methyltransf_11"/>
</dbReference>
<dbReference type="Gene3D" id="3.40.50.150">
    <property type="entry name" value="Vaccinia Virus protein VP39"/>
    <property type="match status" value="1"/>
</dbReference>
<comment type="caution">
    <text evidence="2">The sequence shown here is derived from an EMBL/GenBank/DDBJ whole genome shotgun (WGS) entry which is preliminary data.</text>
</comment>
<dbReference type="AlphaFoldDB" id="A0AAV9VP77"/>
<dbReference type="Proteomes" id="UP001370758">
    <property type="component" value="Unassembled WGS sequence"/>
</dbReference>
<proteinExistence type="predicted"/>
<keyword evidence="3" id="KW-1185">Reference proteome</keyword>
<dbReference type="PANTHER" id="PTHR44942:SF10">
    <property type="entry name" value="METHYLTRANSFERASE TYPE 11 DOMAIN-CONTAINING PROTEIN"/>
    <property type="match status" value="1"/>
</dbReference>
<dbReference type="CDD" id="cd02440">
    <property type="entry name" value="AdoMet_MTases"/>
    <property type="match status" value="1"/>
</dbReference>
<evidence type="ECO:0000259" key="1">
    <source>
        <dbReference type="Pfam" id="PF08241"/>
    </source>
</evidence>
<reference evidence="2 3" key="1">
    <citation type="submission" date="2023-08" db="EMBL/GenBank/DDBJ databases">
        <authorList>
            <person name="Palmer J.M."/>
        </authorList>
    </citation>
    <scope>NUCLEOTIDE SEQUENCE [LARGE SCALE GENOMIC DNA]</scope>
    <source>
        <strain evidence="2 3">TWF481</strain>
    </source>
</reference>
<dbReference type="InterPro" id="IPR051052">
    <property type="entry name" value="Diverse_substrate_MTase"/>
</dbReference>
<dbReference type="SUPFAM" id="SSF53335">
    <property type="entry name" value="S-adenosyl-L-methionine-dependent methyltransferases"/>
    <property type="match status" value="1"/>
</dbReference>
<evidence type="ECO:0000313" key="3">
    <source>
        <dbReference type="Proteomes" id="UP001370758"/>
    </source>
</evidence>
<dbReference type="GO" id="GO:0008757">
    <property type="term" value="F:S-adenosylmethionine-dependent methyltransferase activity"/>
    <property type="evidence" value="ECO:0007669"/>
    <property type="project" value="InterPro"/>
</dbReference>
<evidence type="ECO:0000313" key="2">
    <source>
        <dbReference type="EMBL" id="KAK6495050.1"/>
    </source>
</evidence>
<dbReference type="PANTHER" id="PTHR44942">
    <property type="entry name" value="METHYLTRANSF_11 DOMAIN-CONTAINING PROTEIN"/>
    <property type="match status" value="1"/>
</dbReference>
<protein>
    <recommendedName>
        <fullName evidence="1">Methyltransferase type 11 domain-containing protein</fullName>
    </recommendedName>
</protein>
<organism evidence="2 3">
    <name type="scientific">Arthrobotrys musiformis</name>
    <dbReference type="NCBI Taxonomy" id="47236"/>
    <lineage>
        <taxon>Eukaryota</taxon>
        <taxon>Fungi</taxon>
        <taxon>Dikarya</taxon>
        <taxon>Ascomycota</taxon>
        <taxon>Pezizomycotina</taxon>
        <taxon>Orbiliomycetes</taxon>
        <taxon>Orbiliales</taxon>
        <taxon>Orbiliaceae</taxon>
        <taxon>Arthrobotrys</taxon>
    </lineage>
</organism>
<sequence>MANTAIPQPETTFRAFTKYQGSDYAKYRRDYHPSLYQQIISYHVANGGSLTTLLDIGCGPGIAVRTFAQKFTNAIGIDASEGMIETARSLGGTTEALNPIRFEVSTDFGRNLKLPDGSVDVITVATAAHWFDMQVFWTQAARLLKSNGTVAIWTGACDLKAAPPTPNHEEVTDVLQGLMKDLGPYETQGNKVNVDLYVALPLPWEVKRPVTAFKKCRFRRVEWGTGKKGALPANEFLAAHPPQNLDLMEAMLGTWSAVVRWREGNEDKVGTDQDVVRMMRRGVEKVLRRGGVKRGEELVHAGVEGALLLCART</sequence>
<accession>A0AAV9VP77</accession>
<dbReference type="EMBL" id="JAVHJL010000013">
    <property type="protein sequence ID" value="KAK6495050.1"/>
    <property type="molecule type" value="Genomic_DNA"/>
</dbReference>
<feature type="domain" description="Methyltransferase type 11" evidence="1">
    <location>
        <begin position="54"/>
        <end position="152"/>
    </location>
</feature>
<gene>
    <name evidence="2" type="ORF">TWF481_003077</name>
</gene>
<dbReference type="InterPro" id="IPR029063">
    <property type="entry name" value="SAM-dependent_MTases_sf"/>
</dbReference>
<dbReference type="Pfam" id="PF08241">
    <property type="entry name" value="Methyltransf_11"/>
    <property type="match status" value="1"/>
</dbReference>